<name>A0A7S4JHN0_9STRA</name>
<feature type="region of interest" description="Disordered" evidence="1">
    <location>
        <begin position="1"/>
        <end position="47"/>
    </location>
</feature>
<dbReference type="GO" id="GO:0008017">
    <property type="term" value="F:microtubule binding"/>
    <property type="evidence" value="ECO:0007669"/>
    <property type="project" value="InterPro"/>
</dbReference>
<sequence length="661" mass="74852">MASSKKSTSSSKTAVSFLLSPVPTGSSSQPYGTTKSDARSVSSTTSAFTPRKLDISTATPTSMMLMPPSQTISESLTALAATTASQLEEVWDEVGYNPDERASQLSDLLSAFRNLCEEKIAEERGVAETFKQTIIDSKKEMQRMAKALRRDIDDKLLDNNPGLSLTDELATIEVTLETLRADAEYSTAEICESREKIVAAHVALGSEIEPEWQDVSTDLTQERRDEFRQKVSEMYEVVATRTSATVQLLKDCQHLVKELKIDPDESVLDRQIMGSLVRDDEGTITISSHMESETCTGISSRALDDLTSRVSELNGEKRRRKARLGEMGVEIAGLWEKLKIAEDEQRAFAQSVKDLSMDTISKGESELKRLYELKSKMIGKLILESREEIRRMWEEISANEEQRSAFQHKMDISDESLFTDELLSQHENYIRSLQSRLDQMRPILRVIEKREEIVKERMEYEKLQKDPERLQQRGAALTKQLMKEEKMARRIKKDLPKYTDVLEKKLNEWRKAHGESFIFHGQKYSDVIQKQEDEWRSYKDSEMQLKLKKKQEEQTLDMDRAGERWGKPLPGRKKTIPTQGKSSNGRPFSNAVSRTNVVRAPSRGRSEQGVSKGAEQDTQRSASSGSSRMRAASRSRAPSRSRAQSTKRGVISATSKPITRP</sequence>
<dbReference type="EMBL" id="HBKQ01040743">
    <property type="protein sequence ID" value="CAE2263952.1"/>
    <property type="molecule type" value="Transcribed_RNA"/>
</dbReference>
<feature type="compositionally biased region" description="Basic and acidic residues" evidence="1">
    <location>
        <begin position="549"/>
        <end position="566"/>
    </location>
</feature>
<gene>
    <name evidence="2" type="ORF">OAUR00152_LOCUS28077</name>
</gene>
<feature type="compositionally biased region" description="Polar residues" evidence="1">
    <location>
        <begin position="23"/>
        <end position="47"/>
    </location>
</feature>
<organism evidence="2">
    <name type="scientific">Odontella aurita</name>
    <dbReference type="NCBI Taxonomy" id="265563"/>
    <lineage>
        <taxon>Eukaryota</taxon>
        <taxon>Sar</taxon>
        <taxon>Stramenopiles</taxon>
        <taxon>Ochrophyta</taxon>
        <taxon>Bacillariophyta</taxon>
        <taxon>Mediophyceae</taxon>
        <taxon>Biddulphiophycidae</taxon>
        <taxon>Eupodiscales</taxon>
        <taxon>Odontellaceae</taxon>
        <taxon>Odontella</taxon>
    </lineage>
</organism>
<feature type="compositionally biased region" description="Low complexity" evidence="1">
    <location>
        <begin position="1"/>
        <end position="13"/>
    </location>
</feature>
<proteinExistence type="predicted"/>
<evidence type="ECO:0000256" key="1">
    <source>
        <dbReference type="SAM" id="MobiDB-lite"/>
    </source>
</evidence>
<dbReference type="PANTHER" id="PTHR19321">
    <property type="entry name" value="PROTEIN REGULATOR OF CYTOKINESIS 1 PRC1-RELATED"/>
    <property type="match status" value="1"/>
</dbReference>
<feature type="compositionally biased region" description="Low complexity" evidence="1">
    <location>
        <begin position="620"/>
        <end position="630"/>
    </location>
</feature>
<dbReference type="PANTHER" id="PTHR19321:SF41">
    <property type="entry name" value="FASCETTO-RELATED"/>
    <property type="match status" value="1"/>
</dbReference>
<dbReference type="InterPro" id="IPR007145">
    <property type="entry name" value="MAP65_Ase1_PRC1"/>
</dbReference>
<dbReference type="AlphaFoldDB" id="A0A7S4JHN0"/>
<feature type="compositionally biased region" description="Polar residues" evidence="1">
    <location>
        <begin position="576"/>
        <end position="596"/>
    </location>
</feature>
<feature type="region of interest" description="Disordered" evidence="1">
    <location>
        <begin position="549"/>
        <end position="661"/>
    </location>
</feature>
<reference evidence="2" key="1">
    <citation type="submission" date="2021-01" db="EMBL/GenBank/DDBJ databases">
        <authorList>
            <person name="Corre E."/>
            <person name="Pelletier E."/>
            <person name="Niang G."/>
            <person name="Scheremetjew M."/>
            <person name="Finn R."/>
            <person name="Kale V."/>
            <person name="Holt S."/>
            <person name="Cochrane G."/>
            <person name="Meng A."/>
            <person name="Brown T."/>
            <person name="Cohen L."/>
        </authorList>
    </citation>
    <scope>NUCLEOTIDE SEQUENCE</scope>
    <source>
        <strain evidence="2">Isolate 1302-5</strain>
    </source>
</reference>
<feature type="compositionally biased region" description="Polar residues" evidence="1">
    <location>
        <begin position="652"/>
        <end position="661"/>
    </location>
</feature>
<dbReference type="GO" id="GO:0005737">
    <property type="term" value="C:cytoplasm"/>
    <property type="evidence" value="ECO:0007669"/>
    <property type="project" value="TreeGrafter"/>
</dbReference>
<protein>
    <submittedName>
        <fullName evidence="2">Uncharacterized protein</fullName>
    </submittedName>
</protein>
<dbReference type="GO" id="GO:0000226">
    <property type="term" value="P:microtubule cytoskeleton organization"/>
    <property type="evidence" value="ECO:0007669"/>
    <property type="project" value="InterPro"/>
</dbReference>
<dbReference type="Pfam" id="PF03999">
    <property type="entry name" value="MAP65_ASE1"/>
    <property type="match status" value="1"/>
</dbReference>
<evidence type="ECO:0000313" key="2">
    <source>
        <dbReference type="EMBL" id="CAE2263952.1"/>
    </source>
</evidence>
<dbReference type="Gene3D" id="1.20.58.1520">
    <property type="match status" value="1"/>
</dbReference>
<dbReference type="GO" id="GO:0005819">
    <property type="term" value="C:spindle"/>
    <property type="evidence" value="ECO:0007669"/>
    <property type="project" value="TreeGrafter"/>
</dbReference>
<accession>A0A7S4JHN0</accession>